<keyword evidence="3" id="KW-0489">Methyltransferase</keyword>
<dbReference type="SUPFAM" id="SSF53335">
    <property type="entry name" value="S-adenosyl-L-methionine-dependent methyltransferases"/>
    <property type="match status" value="1"/>
</dbReference>
<gene>
    <name evidence="3" type="ORF">SAMN05421637_1987</name>
</gene>
<feature type="region of interest" description="Disordered" evidence="1">
    <location>
        <begin position="332"/>
        <end position="357"/>
    </location>
</feature>
<dbReference type="InterPro" id="IPR029063">
    <property type="entry name" value="SAM-dependent_MTases_sf"/>
</dbReference>
<dbReference type="Proteomes" id="UP000183315">
    <property type="component" value="Unassembled WGS sequence"/>
</dbReference>
<feature type="domain" description="Methyltransferase FkbM" evidence="2">
    <location>
        <begin position="60"/>
        <end position="210"/>
    </location>
</feature>
<organism evidence="3 4">
    <name type="scientific">Demequina mangrovi</name>
    <dbReference type="NCBI Taxonomy" id="1043493"/>
    <lineage>
        <taxon>Bacteria</taxon>
        <taxon>Bacillati</taxon>
        <taxon>Actinomycetota</taxon>
        <taxon>Actinomycetes</taxon>
        <taxon>Micrococcales</taxon>
        <taxon>Demequinaceae</taxon>
        <taxon>Demequina</taxon>
    </lineage>
</organism>
<dbReference type="GO" id="GO:0032259">
    <property type="term" value="P:methylation"/>
    <property type="evidence" value="ECO:0007669"/>
    <property type="project" value="UniProtKB-KW"/>
</dbReference>
<evidence type="ECO:0000259" key="2">
    <source>
        <dbReference type="Pfam" id="PF05050"/>
    </source>
</evidence>
<dbReference type="STRING" id="1043493.SAMN05421637_1987"/>
<evidence type="ECO:0000256" key="1">
    <source>
        <dbReference type="SAM" id="MobiDB-lite"/>
    </source>
</evidence>
<dbReference type="RefSeq" id="WP_081953306.1">
    <property type="nucleotide sequence ID" value="NZ_BBLU01000010.1"/>
</dbReference>
<dbReference type="PANTHER" id="PTHR34203">
    <property type="entry name" value="METHYLTRANSFERASE, FKBM FAMILY PROTEIN"/>
    <property type="match status" value="1"/>
</dbReference>
<dbReference type="eggNOG" id="COG0438">
    <property type="taxonomic scope" value="Bacteria"/>
</dbReference>
<reference evidence="4" key="1">
    <citation type="submission" date="2016-10" db="EMBL/GenBank/DDBJ databases">
        <authorList>
            <person name="Varghese N."/>
        </authorList>
    </citation>
    <scope>NUCLEOTIDE SEQUENCE [LARGE SCALE GENOMIC DNA]</scope>
    <source>
        <strain evidence="4">DSM 24868</strain>
    </source>
</reference>
<dbReference type="Gene3D" id="3.40.50.150">
    <property type="entry name" value="Vaccinia Virus protein VP39"/>
    <property type="match status" value="1"/>
</dbReference>
<keyword evidence="3" id="KW-0808">Transferase</keyword>
<accession>A0A1H6Z6F8</accession>
<dbReference type="PANTHER" id="PTHR34203:SF15">
    <property type="entry name" value="SLL1173 PROTEIN"/>
    <property type="match status" value="1"/>
</dbReference>
<protein>
    <submittedName>
        <fullName evidence="3">Methyltransferase, FkbM family</fullName>
    </submittedName>
</protein>
<dbReference type="OrthoDB" id="4703964at2"/>
<dbReference type="Gene3D" id="3.40.50.2000">
    <property type="entry name" value="Glycogen Phosphorylase B"/>
    <property type="match status" value="1"/>
</dbReference>
<dbReference type="NCBIfam" id="TIGR01444">
    <property type="entry name" value="fkbM_fam"/>
    <property type="match status" value="1"/>
</dbReference>
<dbReference type="eggNOG" id="COG2520">
    <property type="taxonomic scope" value="Bacteria"/>
</dbReference>
<dbReference type="InterPro" id="IPR052514">
    <property type="entry name" value="SAM-dependent_MTase"/>
</dbReference>
<keyword evidence="4" id="KW-1185">Reference proteome</keyword>
<dbReference type="AlphaFoldDB" id="A0A1H6Z6F8"/>
<evidence type="ECO:0000313" key="3">
    <source>
        <dbReference type="EMBL" id="SEJ48968.1"/>
    </source>
</evidence>
<proteinExistence type="predicted"/>
<evidence type="ECO:0000313" key="4">
    <source>
        <dbReference type="Proteomes" id="UP000183315"/>
    </source>
</evidence>
<dbReference type="SUPFAM" id="SSF53756">
    <property type="entry name" value="UDP-Glycosyltransferase/glycogen phosphorylase"/>
    <property type="match status" value="1"/>
</dbReference>
<dbReference type="EMBL" id="FNZI01000004">
    <property type="protein sequence ID" value="SEJ48968.1"/>
    <property type="molecule type" value="Genomic_DNA"/>
</dbReference>
<dbReference type="GO" id="GO:0008168">
    <property type="term" value="F:methyltransferase activity"/>
    <property type="evidence" value="ECO:0007669"/>
    <property type="project" value="UniProtKB-KW"/>
</dbReference>
<name>A0A1H6Z6F8_9MICO</name>
<dbReference type="Pfam" id="PF05050">
    <property type="entry name" value="Methyltransf_21"/>
    <property type="match status" value="1"/>
</dbReference>
<sequence length="944" mass="103223">MSDRFDVASVQIPFADRELTLSGYVGEYVFETVRSYRRFYEGDLLEFVASLPLAPGAIIDVGANLGNHTVYLAEAFSEAKVFAVEPHGPNIELLRRNVAENGLDQRVEVVAALASDGHHSYELTQNLDGNLGTMAATRAAGGDIQSVILDELVGEQQVSLVKVDVEGMEPDVLRGLERTIGRCRPVIVTEAHDPSHTRAIAGFLNAFGYREVAIRGRSRNVIWAAPGATLDAHAVDTVIGQGSADSLFTLGREVRSGRDMTGRVGAQLKDAIERNVAATEQIAALLGDVKRVREEKDTEVETWKAAFTSLSRVMSVAVPHAWDHESAVRGAGLPSEVAGRPGPLETTGAGSAREVTRSANRDGVRVGMATMPGREKSLAAALASLAPQADEVFVWLNDMAQPPASIPLYDNVRYFTGEDLGDRGKFMFLEGFTGYYLTCDDDIHYPRHYVDSIVDGIERYGRARVVGWHGSVFKEPFENYYDSGSRRVFAFYSHRPHDTAVHLLGTGATGFHTSTIDFAMSDMPVANMADVWFAINAREQGVGLVVLKHEKKLAYPLDTEAPSISTASMGRDEGTAARRLDMRQIVTQEIAARAPWPDLSAFRPVKRDTMNVAIVGRTDRKRWKKGGILKSCHLMADVLRKFGAEVTLADIETGDPIGLGGVDADAVIVYVGDPQRPDFARVIETVRTHAARGRVVLVNLSLLASDHRANFIVEQMQEWIAEYGDLVQVLVFANSARDTPELAPIRDNIVTLPKTIQPLEGATATFAGTRGVFVGDIAKLSDERIIEGDAREWIGAIREALPGVPLIGLRQYNPRFDHDFGLDEIWPYSHHGLADRLVKMRAMVSLARQLTFEMVPVEAASLGVPVFYRHMPHSLSETLSLGGVQVESPDELAAAISTVYHDPIVWRSFSAAGQRTASAVDVDAMAGQFYLRIKMLVDGARRAQ</sequence>
<dbReference type="InterPro" id="IPR006342">
    <property type="entry name" value="FkbM_mtfrase"/>
</dbReference>